<reference evidence="1 2" key="1">
    <citation type="submission" date="2021-06" db="EMBL/GenBank/DDBJ databases">
        <authorList>
            <person name="Sun Q."/>
            <person name="Li D."/>
        </authorList>
    </citation>
    <scope>NUCLEOTIDE SEQUENCE [LARGE SCALE GENOMIC DNA]</scope>
    <source>
        <strain evidence="1 2">MSJ-40</strain>
    </source>
</reference>
<dbReference type="EMBL" id="JAHLPM010000028">
    <property type="protein sequence ID" value="MBU5440219.1"/>
    <property type="molecule type" value="Genomic_DNA"/>
</dbReference>
<name>A0ABS6EBA9_9FIRM</name>
<accession>A0ABS6EBA9</accession>
<comment type="caution">
    <text evidence="1">The sequence shown here is derived from an EMBL/GenBank/DDBJ whole genome shotgun (WGS) entry which is preliminary data.</text>
</comment>
<keyword evidence="2" id="KW-1185">Reference proteome</keyword>
<evidence type="ECO:0008006" key="3">
    <source>
        <dbReference type="Google" id="ProtNLM"/>
    </source>
</evidence>
<protein>
    <recommendedName>
        <fullName evidence="3">Lipoprotein</fullName>
    </recommendedName>
</protein>
<evidence type="ECO:0000313" key="2">
    <source>
        <dbReference type="Proteomes" id="UP000749471"/>
    </source>
</evidence>
<evidence type="ECO:0000313" key="1">
    <source>
        <dbReference type="EMBL" id="MBU5440219.1"/>
    </source>
</evidence>
<gene>
    <name evidence="1" type="ORF">KQI42_19680</name>
</gene>
<proteinExistence type="predicted"/>
<dbReference type="Proteomes" id="UP000749471">
    <property type="component" value="Unassembled WGS sequence"/>
</dbReference>
<sequence>MKGSNEYKEYKGKLEVAYKDEENKKIIKILDKSGSITNGSDFG</sequence>
<organism evidence="1 2">
    <name type="scientific">Tissierella simiarum</name>
    <dbReference type="NCBI Taxonomy" id="2841534"/>
    <lineage>
        <taxon>Bacteria</taxon>
        <taxon>Bacillati</taxon>
        <taxon>Bacillota</taxon>
        <taxon>Tissierellia</taxon>
        <taxon>Tissierellales</taxon>
        <taxon>Tissierellaceae</taxon>
        <taxon>Tissierella</taxon>
    </lineage>
</organism>